<evidence type="ECO:0000313" key="3">
    <source>
        <dbReference type="Proteomes" id="UP001069090"/>
    </source>
</evidence>
<dbReference type="RefSeq" id="WP_258331967.1">
    <property type="nucleotide sequence ID" value="NZ_JAPTGG010000009.1"/>
</dbReference>
<dbReference type="AlphaFoldDB" id="A0A9J6RNC6"/>
<gene>
    <name evidence="2" type="ORF">O0V09_11420</name>
</gene>
<keyword evidence="3" id="KW-1185">Reference proteome</keyword>
<proteinExistence type="predicted"/>
<evidence type="ECO:0000256" key="1">
    <source>
        <dbReference type="SAM" id="MobiDB-lite"/>
    </source>
</evidence>
<protein>
    <submittedName>
        <fullName evidence="2">Uncharacterized protein</fullName>
    </submittedName>
</protein>
<comment type="caution">
    <text evidence="2">The sequence shown here is derived from an EMBL/GenBank/DDBJ whole genome shotgun (WGS) entry which is preliminary data.</text>
</comment>
<sequence>MSEKQMSSMQTHMKEMNTLLQNIKQESDPGKREVLLESHAKSMENIMAMMKDKPHAMGHGKKQGRMMKKGCADEGARFDMMEKRMETMEQMMEQMMGHTVEKSKSKHKHKK</sequence>
<evidence type="ECO:0000313" key="2">
    <source>
        <dbReference type="EMBL" id="MCZ0865817.1"/>
    </source>
</evidence>
<accession>A0A9J6RNC6</accession>
<organism evidence="2 3">
    <name type="scientific">Dasania phycosphaerae</name>
    <dbReference type="NCBI Taxonomy" id="2950436"/>
    <lineage>
        <taxon>Bacteria</taxon>
        <taxon>Pseudomonadati</taxon>
        <taxon>Pseudomonadota</taxon>
        <taxon>Gammaproteobacteria</taxon>
        <taxon>Cellvibrionales</taxon>
        <taxon>Spongiibacteraceae</taxon>
        <taxon>Dasania</taxon>
    </lineage>
</organism>
<name>A0A9J6RNC6_9GAMM</name>
<feature type="region of interest" description="Disordered" evidence="1">
    <location>
        <begin position="1"/>
        <end position="31"/>
    </location>
</feature>
<reference evidence="2 3" key="1">
    <citation type="submission" date="2022-12" db="EMBL/GenBank/DDBJ databases">
        <title>Dasania phycosphaerae sp. nov., isolated from particulate material of the south coast of Korea.</title>
        <authorList>
            <person name="Jiang Y."/>
        </authorList>
    </citation>
    <scope>NUCLEOTIDE SEQUENCE [LARGE SCALE GENOMIC DNA]</scope>
    <source>
        <strain evidence="2 3">GY-19</strain>
    </source>
</reference>
<dbReference type="Proteomes" id="UP001069090">
    <property type="component" value="Unassembled WGS sequence"/>
</dbReference>
<feature type="compositionally biased region" description="Polar residues" evidence="1">
    <location>
        <begin position="1"/>
        <end position="11"/>
    </location>
</feature>
<dbReference type="EMBL" id="JAPTGG010000009">
    <property type="protein sequence ID" value="MCZ0865817.1"/>
    <property type="molecule type" value="Genomic_DNA"/>
</dbReference>